<evidence type="ECO:0000313" key="3">
    <source>
        <dbReference type="Proteomes" id="UP000593567"/>
    </source>
</evidence>
<dbReference type="OrthoDB" id="420046at2759"/>
<dbReference type="InterPro" id="IPR015421">
    <property type="entry name" value="PyrdxlP-dep_Trfase_major"/>
</dbReference>
<dbReference type="InterPro" id="IPR000192">
    <property type="entry name" value="Aminotrans_V_dom"/>
</dbReference>
<dbReference type="InterPro" id="IPR015424">
    <property type="entry name" value="PyrdxlP-dep_Trfase"/>
</dbReference>
<evidence type="ECO:0000259" key="1">
    <source>
        <dbReference type="Pfam" id="PF00266"/>
    </source>
</evidence>
<accession>A0A7J7KB98</accession>
<dbReference type="SUPFAM" id="SSF53383">
    <property type="entry name" value="PLP-dependent transferases"/>
    <property type="match status" value="1"/>
</dbReference>
<dbReference type="Pfam" id="PF00266">
    <property type="entry name" value="Aminotran_5"/>
    <property type="match status" value="1"/>
</dbReference>
<evidence type="ECO:0000313" key="2">
    <source>
        <dbReference type="EMBL" id="KAF6035920.1"/>
    </source>
</evidence>
<protein>
    <recommendedName>
        <fullName evidence="1">Aminotransferase class V domain-containing protein</fullName>
    </recommendedName>
</protein>
<dbReference type="PANTHER" id="PTHR43686:SF1">
    <property type="entry name" value="AMINOTRAN_5 DOMAIN-CONTAINING PROTEIN"/>
    <property type="match status" value="1"/>
</dbReference>
<sequence>MQTSQFREDAKNIIRKCCNANADDAVIFCGSGATSAIHKLIGVLGLGDASIGKSAVVFLGPYEHHSNILPWKETGAKLVRIEEDRKGQVNLQHLETVLEEHSSGSWKMKVGTFSACSNVTGLLVDTIEVTKLLHRYGCLAFWDYAAGAPYLQMDMNPTLEDSTDTSAYKDGLFCSPHKFVGGPGSPGVLIAKKRLFTNEVPHGTGGGTVLFVSKKKYSYSKEIEAREEGGTPGIIEAIRAGIMAFMDASARRGTIISTDDGQSQRMDKALSKAHSLGIMKPGFTRLNLAYFMPDEEVEYILSAVNIVANEGWKLLPQYAYDVEHGSWMHRSDKNVYKLMTLEDITYNYGNTFHMVVKGNINPRSEPKKIQSYSQLMSNAKDVLENAEKTGRQLYPFDEVTMKEYLPANLMPYVWWLEPQHAMLSLNSQTTKSLALMKVNSIPIKPRMHSGPFTANSLTAHKYPQVEQKDTLPGANEAVRPMYESHSPKDVASKDEHIPETPTIHVPDRVADWVNQISSNKSIHMSYYMDTTQ</sequence>
<dbReference type="Gene3D" id="3.40.640.10">
    <property type="entry name" value="Type I PLP-dependent aspartate aminotransferase-like (Major domain)"/>
    <property type="match status" value="1"/>
</dbReference>
<feature type="domain" description="Aminotransferase class V" evidence="1">
    <location>
        <begin position="2"/>
        <end position="244"/>
    </location>
</feature>
<reference evidence="2" key="1">
    <citation type="submission" date="2020-06" db="EMBL/GenBank/DDBJ databases">
        <title>Draft genome of Bugula neritina, a colonial animal packing powerful symbionts and potential medicines.</title>
        <authorList>
            <person name="Rayko M."/>
        </authorList>
    </citation>
    <scope>NUCLEOTIDE SEQUENCE [LARGE SCALE GENOMIC DNA]</scope>
    <source>
        <strain evidence="2">Kwan_BN1</strain>
    </source>
</reference>
<dbReference type="EMBL" id="VXIV02000809">
    <property type="protein sequence ID" value="KAF6035920.1"/>
    <property type="molecule type" value="Genomic_DNA"/>
</dbReference>
<dbReference type="AlphaFoldDB" id="A0A7J7KB98"/>
<name>A0A7J7KB98_BUGNE</name>
<gene>
    <name evidence="2" type="ORF">EB796_005779</name>
</gene>
<keyword evidence="3" id="KW-1185">Reference proteome</keyword>
<dbReference type="Proteomes" id="UP000593567">
    <property type="component" value="Unassembled WGS sequence"/>
</dbReference>
<proteinExistence type="predicted"/>
<dbReference type="PANTHER" id="PTHR43686">
    <property type="entry name" value="SULFURTRANSFERASE-RELATED"/>
    <property type="match status" value="1"/>
</dbReference>
<comment type="caution">
    <text evidence="2">The sequence shown here is derived from an EMBL/GenBank/DDBJ whole genome shotgun (WGS) entry which is preliminary data.</text>
</comment>
<organism evidence="2 3">
    <name type="scientific">Bugula neritina</name>
    <name type="common">Brown bryozoan</name>
    <name type="synonym">Sertularia neritina</name>
    <dbReference type="NCBI Taxonomy" id="10212"/>
    <lineage>
        <taxon>Eukaryota</taxon>
        <taxon>Metazoa</taxon>
        <taxon>Spiralia</taxon>
        <taxon>Lophotrochozoa</taxon>
        <taxon>Bryozoa</taxon>
        <taxon>Gymnolaemata</taxon>
        <taxon>Cheilostomatida</taxon>
        <taxon>Flustrina</taxon>
        <taxon>Buguloidea</taxon>
        <taxon>Bugulidae</taxon>
        <taxon>Bugula</taxon>
    </lineage>
</organism>